<dbReference type="SUPFAM" id="SSF49464">
    <property type="entry name" value="Carboxypeptidase regulatory domain-like"/>
    <property type="match status" value="1"/>
</dbReference>
<keyword evidence="4" id="KW-0812">Transmembrane</keyword>
<dbReference type="Proteomes" id="UP000319353">
    <property type="component" value="Unassembled WGS sequence"/>
</dbReference>
<dbReference type="InterPro" id="IPR012910">
    <property type="entry name" value="Plug_dom"/>
</dbReference>
<keyword evidence="5" id="KW-0732">Signal</keyword>
<name>A0A537KNT3_9BACT</name>
<evidence type="ECO:0000256" key="3">
    <source>
        <dbReference type="ARBA" id="ARBA00022452"/>
    </source>
</evidence>
<dbReference type="GO" id="GO:0044718">
    <property type="term" value="P:siderophore transmembrane transport"/>
    <property type="evidence" value="ECO:0007669"/>
    <property type="project" value="TreeGrafter"/>
</dbReference>
<evidence type="ECO:0000256" key="5">
    <source>
        <dbReference type="ARBA" id="ARBA00022729"/>
    </source>
</evidence>
<evidence type="ECO:0000313" key="10">
    <source>
        <dbReference type="EMBL" id="TMI97166.1"/>
    </source>
</evidence>
<evidence type="ECO:0000313" key="11">
    <source>
        <dbReference type="Proteomes" id="UP000319353"/>
    </source>
</evidence>
<evidence type="ECO:0000256" key="1">
    <source>
        <dbReference type="ARBA" id="ARBA00004571"/>
    </source>
</evidence>
<evidence type="ECO:0000256" key="2">
    <source>
        <dbReference type="ARBA" id="ARBA00022448"/>
    </source>
</evidence>
<dbReference type="Gene3D" id="2.40.170.20">
    <property type="entry name" value="TonB-dependent receptor, beta-barrel domain"/>
    <property type="match status" value="1"/>
</dbReference>
<accession>A0A537KNT3</accession>
<proteinExistence type="predicted"/>
<dbReference type="PANTHER" id="PTHR30069:SF29">
    <property type="entry name" value="HEMOGLOBIN AND HEMOGLOBIN-HAPTOGLOBIN-BINDING PROTEIN 1-RELATED"/>
    <property type="match status" value="1"/>
</dbReference>
<keyword evidence="3" id="KW-1134">Transmembrane beta strand</keyword>
<dbReference type="Pfam" id="PF07715">
    <property type="entry name" value="Plug"/>
    <property type="match status" value="1"/>
</dbReference>
<dbReference type="EMBL" id="VBAL01000222">
    <property type="protein sequence ID" value="TMI97166.1"/>
    <property type="molecule type" value="Genomic_DNA"/>
</dbReference>
<evidence type="ECO:0000259" key="9">
    <source>
        <dbReference type="Pfam" id="PF07715"/>
    </source>
</evidence>
<dbReference type="GO" id="GO:0015344">
    <property type="term" value="F:siderophore uptake transmembrane transporter activity"/>
    <property type="evidence" value="ECO:0007669"/>
    <property type="project" value="TreeGrafter"/>
</dbReference>
<feature type="domain" description="TonB-dependent receptor plug" evidence="9">
    <location>
        <begin position="102"/>
        <end position="189"/>
    </location>
</feature>
<feature type="compositionally biased region" description="Low complexity" evidence="8">
    <location>
        <begin position="801"/>
        <end position="815"/>
    </location>
</feature>
<dbReference type="InterPro" id="IPR037066">
    <property type="entry name" value="Plug_dom_sf"/>
</dbReference>
<dbReference type="AlphaFoldDB" id="A0A537KNT3"/>
<keyword evidence="6" id="KW-0472">Membrane</keyword>
<organism evidence="10 11">
    <name type="scientific">Candidatus Segetimicrobium genomatis</name>
    <dbReference type="NCBI Taxonomy" id="2569760"/>
    <lineage>
        <taxon>Bacteria</taxon>
        <taxon>Bacillati</taxon>
        <taxon>Candidatus Sysuimicrobiota</taxon>
        <taxon>Candidatus Sysuimicrobiia</taxon>
        <taxon>Candidatus Sysuimicrobiales</taxon>
        <taxon>Candidatus Segetimicrobiaceae</taxon>
        <taxon>Candidatus Segetimicrobium</taxon>
    </lineage>
</organism>
<evidence type="ECO:0000256" key="6">
    <source>
        <dbReference type="ARBA" id="ARBA00023136"/>
    </source>
</evidence>
<dbReference type="SUPFAM" id="SSF56935">
    <property type="entry name" value="Porins"/>
    <property type="match status" value="1"/>
</dbReference>
<dbReference type="Gene3D" id="2.170.130.10">
    <property type="entry name" value="TonB-dependent receptor, plug domain"/>
    <property type="match status" value="1"/>
</dbReference>
<dbReference type="Gene3D" id="2.60.40.1120">
    <property type="entry name" value="Carboxypeptidase-like, regulatory domain"/>
    <property type="match status" value="1"/>
</dbReference>
<dbReference type="PANTHER" id="PTHR30069">
    <property type="entry name" value="TONB-DEPENDENT OUTER MEMBRANE RECEPTOR"/>
    <property type="match status" value="1"/>
</dbReference>
<evidence type="ECO:0000256" key="8">
    <source>
        <dbReference type="SAM" id="MobiDB-lite"/>
    </source>
</evidence>
<feature type="compositionally biased region" description="Basic residues" evidence="8">
    <location>
        <begin position="816"/>
        <end position="829"/>
    </location>
</feature>
<feature type="non-terminal residue" evidence="10">
    <location>
        <position position="1"/>
    </location>
</feature>
<dbReference type="InterPro" id="IPR039426">
    <property type="entry name" value="TonB-dep_rcpt-like"/>
</dbReference>
<sequence>PIANAQVFIAGTSFGAVTNDKGYYFINNVPVGTYTLRAQFIGYQPTEVTNARVFGGQTVEFRIKMTASAVQVGTINVTAAANPIVPRDEVSSKVIITGVHNLPVDDVRNVISLTPGVVESGAGAGLIIRGGRPGEANVYIDGAPVRSVNGRIADLNTASQAITVGTNAVEEASVTTGAISIEFGDAQAGIISYTTRSGGAKLAGSLNAATDEPFGNAVSVGFNRFEGSIGGPIPNVSNLRFFASGVLQGQVSAFRGTGWEDVPRYVVAGVDTSVVVNTSTTSQTVVIPRFAQFTGTCDASKNFGFDCQGRRFPMDWNSTVQLQGKLSYSYGSGSNISLTGIASGNQFRNQPGTNIGDPQLFSGGHTWDRLAVLNWSHSVFKSAERELAINANFSWALDRGIRGPLDPASELSTRSPKMGIELSTMNYAGFGSFPFPITDQIIRNIRTNTGLRTPLLNRTDLRNSQPYRMNPYGLQSGSWVTNGLDAGGTFSSEKRLTGRVQVDWQANRYHRFNFGGEGRHTTLAYWNSSFITQIFMDAYVVHPVTYAAWAADRLDLGDVVLELGARYDYMNAKALFSNVPGRIFSNPAWQNAAATSDAAYAQSLAAVFTGAQTHHTISPRLRVSFPITESTDFRLSYSHQVQTPDFNTFLSGSNNDLSFTNTNDQFGRDITFGKSIQFEFGVRHAFNPDLVLDIAAYNKDKVSDLAYRIKPYDDPGNPGRTLNVNVLTNADFGYARGLDFKLDRRVGNWFNTSLAYTFQIARNTGSDPFSYLNTSSRQISQVTGATGCRRRSSRCRWTTSASTTSWARSPSPSRAIGRRTRRGGRCSAT</sequence>
<feature type="region of interest" description="Disordered" evidence="8">
    <location>
        <begin position="801"/>
        <end position="829"/>
    </location>
</feature>
<evidence type="ECO:0000256" key="4">
    <source>
        <dbReference type="ARBA" id="ARBA00022692"/>
    </source>
</evidence>
<gene>
    <name evidence="10" type="ORF">E6H01_13395</name>
</gene>
<keyword evidence="10" id="KW-0675">Receptor</keyword>
<dbReference type="Pfam" id="PF13715">
    <property type="entry name" value="CarbopepD_reg_2"/>
    <property type="match status" value="1"/>
</dbReference>
<dbReference type="GO" id="GO:0009279">
    <property type="term" value="C:cell outer membrane"/>
    <property type="evidence" value="ECO:0007669"/>
    <property type="project" value="UniProtKB-SubCell"/>
</dbReference>
<comment type="caution">
    <text evidence="10">The sequence shown here is derived from an EMBL/GenBank/DDBJ whole genome shotgun (WGS) entry which is preliminary data.</text>
</comment>
<reference evidence="10 11" key="1">
    <citation type="journal article" date="2019" name="Nat. Microbiol.">
        <title>Mediterranean grassland soil C-N compound turnover is dependent on rainfall and depth, and is mediated by genomically divergent microorganisms.</title>
        <authorList>
            <person name="Diamond S."/>
            <person name="Andeer P.F."/>
            <person name="Li Z."/>
            <person name="Crits-Christoph A."/>
            <person name="Burstein D."/>
            <person name="Anantharaman K."/>
            <person name="Lane K.R."/>
            <person name="Thomas B.C."/>
            <person name="Pan C."/>
            <person name="Northen T.R."/>
            <person name="Banfield J.F."/>
        </authorList>
    </citation>
    <scope>NUCLEOTIDE SEQUENCE [LARGE SCALE GENOMIC DNA]</scope>
    <source>
        <strain evidence="10">NP_4</strain>
    </source>
</reference>
<dbReference type="InterPro" id="IPR008969">
    <property type="entry name" value="CarboxyPept-like_regulatory"/>
</dbReference>
<dbReference type="InterPro" id="IPR036942">
    <property type="entry name" value="Beta-barrel_TonB_sf"/>
</dbReference>
<comment type="subcellular location">
    <subcellularLocation>
        <location evidence="1">Cell outer membrane</location>
        <topology evidence="1">Multi-pass membrane protein</topology>
    </subcellularLocation>
</comment>
<keyword evidence="2" id="KW-0813">Transport</keyword>
<protein>
    <submittedName>
        <fullName evidence="10">TonB-dependent receptor</fullName>
    </submittedName>
</protein>
<evidence type="ECO:0000256" key="7">
    <source>
        <dbReference type="ARBA" id="ARBA00023237"/>
    </source>
</evidence>
<keyword evidence="7" id="KW-0998">Cell outer membrane</keyword>